<name>A0A2R6W0U8_MARPO</name>
<evidence type="ECO:0000256" key="1">
    <source>
        <dbReference type="SAM" id="Phobius"/>
    </source>
</evidence>
<keyword evidence="1" id="KW-1133">Transmembrane helix</keyword>
<feature type="transmembrane region" description="Helical" evidence="1">
    <location>
        <begin position="97"/>
        <end position="118"/>
    </location>
</feature>
<accession>A0A2R6W0U8</accession>
<sequence length="164" mass="17851">MASLIYSPSLTICRPSVSLNLKSPTTRSYDSQHSRTGSLIPRSKRSALNLGTNFVDCVGCWTLTQRADLLHESSKALRRRQPGTARAGLPVVSSIPVLGPVINAVLNPIVLMIIYLAGASRFWSGFNRTTYTNATPTKVALTALWPALYVASKAYRANFKKAVL</sequence>
<dbReference type="AlphaFoldDB" id="A0A2R6W0U8"/>
<keyword evidence="1" id="KW-0812">Transmembrane</keyword>
<dbReference type="Gramene" id="Mp5g01120.1">
    <property type="protein sequence ID" value="Mp5g01120.1.cds"/>
    <property type="gene ID" value="Mp5g01120"/>
</dbReference>
<keyword evidence="3" id="KW-1185">Reference proteome</keyword>
<gene>
    <name evidence="2" type="ORF">MARPO_0197s0006</name>
</gene>
<keyword evidence="1" id="KW-0472">Membrane</keyword>
<dbReference type="EMBL" id="KZ772865">
    <property type="protein sequence ID" value="PTQ27454.1"/>
    <property type="molecule type" value="Genomic_DNA"/>
</dbReference>
<proteinExistence type="predicted"/>
<reference evidence="3" key="1">
    <citation type="journal article" date="2017" name="Cell">
        <title>Insights into land plant evolution garnered from the Marchantia polymorpha genome.</title>
        <authorList>
            <person name="Bowman J.L."/>
            <person name="Kohchi T."/>
            <person name="Yamato K.T."/>
            <person name="Jenkins J."/>
            <person name="Shu S."/>
            <person name="Ishizaki K."/>
            <person name="Yamaoka S."/>
            <person name="Nishihama R."/>
            <person name="Nakamura Y."/>
            <person name="Berger F."/>
            <person name="Adam C."/>
            <person name="Aki S.S."/>
            <person name="Althoff F."/>
            <person name="Araki T."/>
            <person name="Arteaga-Vazquez M.A."/>
            <person name="Balasubrmanian S."/>
            <person name="Barry K."/>
            <person name="Bauer D."/>
            <person name="Boehm C.R."/>
            <person name="Briginshaw L."/>
            <person name="Caballero-Perez J."/>
            <person name="Catarino B."/>
            <person name="Chen F."/>
            <person name="Chiyoda S."/>
            <person name="Chovatia M."/>
            <person name="Davies K.M."/>
            <person name="Delmans M."/>
            <person name="Demura T."/>
            <person name="Dierschke T."/>
            <person name="Dolan L."/>
            <person name="Dorantes-Acosta A.E."/>
            <person name="Eklund D.M."/>
            <person name="Florent S.N."/>
            <person name="Flores-Sandoval E."/>
            <person name="Fujiyama A."/>
            <person name="Fukuzawa H."/>
            <person name="Galik B."/>
            <person name="Grimanelli D."/>
            <person name="Grimwood J."/>
            <person name="Grossniklaus U."/>
            <person name="Hamada T."/>
            <person name="Haseloff J."/>
            <person name="Hetherington A.J."/>
            <person name="Higo A."/>
            <person name="Hirakawa Y."/>
            <person name="Hundley H.N."/>
            <person name="Ikeda Y."/>
            <person name="Inoue K."/>
            <person name="Inoue S.I."/>
            <person name="Ishida S."/>
            <person name="Jia Q."/>
            <person name="Kakita M."/>
            <person name="Kanazawa T."/>
            <person name="Kawai Y."/>
            <person name="Kawashima T."/>
            <person name="Kennedy M."/>
            <person name="Kinose K."/>
            <person name="Kinoshita T."/>
            <person name="Kohara Y."/>
            <person name="Koide E."/>
            <person name="Komatsu K."/>
            <person name="Kopischke S."/>
            <person name="Kubo M."/>
            <person name="Kyozuka J."/>
            <person name="Lagercrantz U."/>
            <person name="Lin S.S."/>
            <person name="Lindquist E."/>
            <person name="Lipzen A.M."/>
            <person name="Lu C.W."/>
            <person name="De Luna E."/>
            <person name="Martienssen R.A."/>
            <person name="Minamino N."/>
            <person name="Mizutani M."/>
            <person name="Mizutani M."/>
            <person name="Mochizuki N."/>
            <person name="Monte I."/>
            <person name="Mosher R."/>
            <person name="Nagasaki H."/>
            <person name="Nakagami H."/>
            <person name="Naramoto S."/>
            <person name="Nishitani K."/>
            <person name="Ohtani M."/>
            <person name="Okamoto T."/>
            <person name="Okumura M."/>
            <person name="Phillips J."/>
            <person name="Pollak B."/>
            <person name="Reinders A."/>
            <person name="Rovekamp M."/>
            <person name="Sano R."/>
            <person name="Sawa S."/>
            <person name="Schmid M.W."/>
            <person name="Shirakawa M."/>
            <person name="Solano R."/>
            <person name="Spunde A."/>
            <person name="Suetsugu N."/>
            <person name="Sugano S."/>
            <person name="Sugiyama A."/>
            <person name="Sun R."/>
            <person name="Suzuki Y."/>
            <person name="Takenaka M."/>
            <person name="Takezawa D."/>
            <person name="Tomogane H."/>
            <person name="Tsuzuki M."/>
            <person name="Ueda T."/>
            <person name="Umeda M."/>
            <person name="Ward J.M."/>
            <person name="Watanabe Y."/>
            <person name="Yazaki K."/>
            <person name="Yokoyama R."/>
            <person name="Yoshitake Y."/>
            <person name="Yotsui I."/>
            <person name="Zachgo S."/>
            <person name="Schmutz J."/>
        </authorList>
    </citation>
    <scope>NUCLEOTIDE SEQUENCE [LARGE SCALE GENOMIC DNA]</scope>
    <source>
        <strain evidence="3">Tak-1</strain>
    </source>
</reference>
<protein>
    <submittedName>
        <fullName evidence="2">Uncharacterized protein</fullName>
    </submittedName>
</protein>
<evidence type="ECO:0000313" key="3">
    <source>
        <dbReference type="Proteomes" id="UP000244005"/>
    </source>
</evidence>
<evidence type="ECO:0000313" key="2">
    <source>
        <dbReference type="EMBL" id="PTQ27454.1"/>
    </source>
</evidence>
<dbReference type="OrthoDB" id="5827at2759"/>
<organism evidence="2 3">
    <name type="scientific">Marchantia polymorpha</name>
    <name type="common">Common liverwort</name>
    <name type="synonym">Marchantia aquatica</name>
    <dbReference type="NCBI Taxonomy" id="3197"/>
    <lineage>
        <taxon>Eukaryota</taxon>
        <taxon>Viridiplantae</taxon>
        <taxon>Streptophyta</taxon>
        <taxon>Embryophyta</taxon>
        <taxon>Marchantiophyta</taxon>
        <taxon>Marchantiopsida</taxon>
        <taxon>Marchantiidae</taxon>
        <taxon>Marchantiales</taxon>
        <taxon>Marchantiaceae</taxon>
        <taxon>Marchantia</taxon>
    </lineage>
</organism>
<dbReference type="Proteomes" id="UP000244005">
    <property type="component" value="Unassembled WGS sequence"/>
</dbReference>